<keyword evidence="3" id="KW-1185">Reference proteome</keyword>
<evidence type="ECO:0000313" key="3">
    <source>
        <dbReference type="Proteomes" id="UP001164743"/>
    </source>
</evidence>
<organism evidence="2 3">
    <name type="scientific">Puccinia triticina</name>
    <dbReference type="NCBI Taxonomy" id="208348"/>
    <lineage>
        <taxon>Eukaryota</taxon>
        <taxon>Fungi</taxon>
        <taxon>Dikarya</taxon>
        <taxon>Basidiomycota</taxon>
        <taxon>Pucciniomycotina</taxon>
        <taxon>Pucciniomycetes</taxon>
        <taxon>Pucciniales</taxon>
        <taxon>Pucciniaceae</taxon>
        <taxon>Puccinia</taxon>
    </lineage>
</organism>
<feature type="region of interest" description="Disordered" evidence="1">
    <location>
        <begin position="62"/>
        <end position="100"/>
    </location>
</feature>
<evidence type="ECO:0000256" key="1">
    <source>
        <dbReference type="SAM" id="MobiDB-lite"/>
    </source>
</evidence>
<name>A0ABY7CGI3_9BASI</name>
<sequence length="143" mass="15714">MLISVDFMNGNLNNTCGSGVGGCIASETFPGPDTLTTPHYLFTSASLLLLCERWSTTNSSELSRSSTGIEPTRCTMNSTSPVPSGDHAFPSGQQSLTTDGKPWSQRTWSYQFIPCRGIYFDLKRRIPLYSCEESLCFSCLFAQ</sequence>
<dbReference type="RefSeq" id="XP_053019420.1">
    <property type="nucleotide sequence ID" value="XM_053168186.1"/>
</dbReference>
<protein>
    <submittedName>
        <fullName evidence="2">Uncharacterized protein</fullName>
    </submittedName>
</protein>
<feature type="compositionally biased region" description="Polar residues" evidence="1">
    <location>
        <begin position="91"/>
        <end position="100"/>
    </location>
</feature>
<dbReference type="GeneID" id="77809081"/>
<accession>A0ABY7CGI3</accession>
<gene>
    <name evidence="2" type="ORF">PtA15_4A314</name>
</gene>
<evidence type="ECO:0000313" key="2">
    <source>
        <dbReference type="EMBL" id="WAQ83865.1"/>
    </source>
</evidence>
<dbReference type="Proteomes" id="UP001164743">
    <property type="component" value="Chromosome 4A"/>
</dbReference>
<proteinExistence type="predicted"/>
<reference evidence="2" key="1">
    <citation type="submission" date="2022-10" db="EMBL/GenBank/DDBJ databases">
        <title>Puccinia triticina Genome sequencing and assembly.</title>
        <authorList>
            <person name="Li C."/>
        </authorList>
    </citation>
    <scope>NUCLEOTIDE SEQUENCE</scope>
    <source>
        <strain evidence="2">Pt15</strain>
    </source>
</reference>
<dbReference type="EMBL" id="CP110424">
    <property type="protein sequence ID" value="WAQ83865.1"/>
    <property type="molecule type" value="Genomic_DNA"/>
</dbReference>